<dbReference type="SUPFAM" id="SSF53098">
    <property type="entry name" value="Ribonuclease H-like"/>
    <property type="match status" value="1"/>
</dbReference>
<dbReference type="EMBL" id="SMMG02000001">
    <property type="protein sequence ID" value="KAA3487038.1"/>
    <property type="molecule type" value="Genomic_DNA"/>
</dbReference>
<feature type="domain" description="Integrase catalytic" evidence="1">
    <location>
        <begin position="1"/>
        <end position="152"/>
    </location>
</feature>
<dbReference type="InterPro" id="IPR012337">
    <property type="entry name" value="RNaseH-like_sf"/>
</dbReference>
<keyword evidence="3" id="KW-1185">Reference proteome</keyword>
<accession>A0A5B6WZU4</accession>
<evidence type="ECO:0000259" key="1">
    <source>
        <dbReference type="PROSITE" id="PS50994"/>
    </source>
</evidence>
<dbReference type="OrthoDB" id="1909122at2759"/>
<dbReference type="AlphaFoldDB" id="A0A5B6WZU4"/>
<dbReference type="InterPro" id="IPR001584">
    <property type="entry name" value="Integrase_cat-core"/>
</dbReference>
<sequence length="286" mass="33524">MMDFVSGLPLSLRKKYAIWVIVDRLAKVAHFVPVRINYSLEKLAELNITKIVRLYEEPLSIVSDRDPRFTSQFWKKLQEALGTKLHFSNTFHLQTVGQSERIIQVLEDMLRCCILEFESTWENHLPLIEFAYNNSFQSSIKMAPYEALYGRNCQTPLYWTELCENKIHGIDLIKETEQKVNVIRNSLKVASDRQKSYADLKRKDIEFEVDDKIVPVEENTSIWLKRQIESEVHRTVIAPAEVEIQSDLSYSEEPIRILAREIKELRNKRIPLVKVLRHKHGIEEAT</sequence>
<dbReference type="Proteomes" id="UP000325315">
    <property type="component" value="Unassembled WGS sequence"/>
</dbReference>
<comment type="caution">
    <text evidence="2">The sequence shown here is derived from an EMBL/GenBank/DDBJ whole genome shotgun (WGS) entry which is preliminary data.</text>
</comment>
<dbReference type="GO" id="GO:0003676">
    <property type="term" value="F:nucleic acid binding"/>
    <property type="evidence" value="ECO:0007669"/>
    <property type="project" value="InterPro"/>
</dbReference>
<organism evidence="2 3">
    <name type="scientific">Gossypium australe</name>
    <dbReference type="NCBI Taxonomy" id="47621"/>
    <lineage>
        <taxon>Eukaryota</taxon>
        <taxon>Viridiplantae</taxon>
        <taxon>Streptophyta</taxon>
        <taxon>Embryophyta</taxon>
        <taxon>Tracheophyta</taxon>
        <taxon>Spermatophyta</taxon>
        <taxon>Magnoliopsida</taxon>
        <taxon>eudicotyledons</taxon>
        <taxon>Gunneridae</taxon>
        <taxon>Pentapetalae</taxon>
        <taxon>rosids</taxon>
        <taxon>malvids</taxon>
        <taxon>Malvales</taxon>
        <taxon>Malvaceae</taxon>
        <taxon>Malvoideae</taxon>
        <taxon>Gossypium</taxon>
    </lineage>
</organism>
<proteinExistence type="predicted"/>
<dbReference type="PANTHER" id="PTHR45835:SF99">
    <property type="entry name" value="CHROMO DOMAIN-CONTAINING PROTEIN-RELATED"/>
    <property type="match status" value="1"/>
</dbReference>
<name>A0A5B6WZU4_9ROSI</name>
<evidence type="ECO:0000313" key="3">
    <source>
        <dbReference type="Proteomes" id="UP000325315"/>
    </source>
</evidence>
<dbReference type="PANTHER" id="PTHR45835">
    <property type="entry name" value="YALI0A06105P"/>
    <property type="match status" value="1"/>
</dbReference>
<gene>
    <name evidence="2" type="ORF">EPI10_030894</name>
</gene>
<evidence type="ECO:0000313" key="2">
    <source>
        <dbReference type="EMBL" id="KAA3487038.1"/>
    </source>
</evidence>
<protein>
    <submittedName>
        <fullName evidence="2">DNA/RNA polymerases superfamily protein</fullName>
    </submittedName>
</protein>
<dbReference type="Gene3D" id="3.30.420.10">
    <property type="entry name" value="Ribonuclease H-like superfamily/Ribonuclease H"/>
    <property type="match status" value="1"/>
</dbReference>
<dbReference type="GO" id="GO:0015074">
    <property type="term" value="P:DNA integration"/>
    <property type="evidence" value="ECO:0007669"/>
    <property type="project" value="InterPro"/>
</dbReference>
<dbReference type="InterPro" id="IPR036397">
    <property type="entry name" value="RNaseH_sf"/>
</dbReference>
<reference evidence="2" key="1">
    <citation type="submission" date="2019-08" db="EMBL/GenBank/DDBJ databases">
        <authorList>
            <person name="Liu F."/>
        </authorList>
    </citation>
    <scope>NUCLEOTIDE SEQUENCE [LARGE SCALE GENOMIC DNA]</scope>
    <source>
        <strain evidence="2">PA1801</strain>
        <tissue evidence="2">Leaf</tissue>
    </source>
</reference>
<dbReference type="PROSITE" id="PS50994">
    <property type="entry name" value="INTEGRASE"/>
    <property type="match status" value="1"/>
</dbReference>